<gene>
    <name evidence="1" type="ORF">FB465_2097</name>
</gene>
<dbReference type="RefSeq" id="WP_145789655.1">
    <property type="nucleotide sequence ID" value="NZ_BAAABR010000089.1"/>
</dbReference>
<dbReference type="Proteomes" id="UP000318416">
    <property type="component" value="Unassembled WGS sequence"/>
</dbReference>
<proteinExistence type="predicted"/>
<dbReference type="EMBL" id="VIVR01000001">
    <property type="protein sequence ID" value="TWE17092.1"/>
    <property type="molecule type" value="Genomic_DNA"/>
</dbReference>
<accession>A0A561END2</accession>
<dbReference type="AlphaFoldDB" id="A0A561END2"/>
<name>A0A561END2_9ACTN</name>
<reference evidence="1 2" key="1">
    <citation type="submission" date="2019-06" db="EMBL/GenBank/DDBJ databases">
        <title>Sequencing the genomes of 1000 actinobacteria strains.</title>
        <authorList>
            <person name="Klenk H.-P."/>
        </authorList>
    </citation>
    <scope>NUCLEOTIDE SEQUENCE [LARGE SCALE GENOMIC DNA]</scope>
    <source>
        <strain evidence="1 2">DSM 41649</strain>
    </source>
</reference>
<organism evidence="1 2">
    <name type="scientific">Kitasatospora atroaurantiaca</name>
    <dbReference type="NCBI Taxonomy" id="285545"/>
    <lineage>
        <taxon>Bacteria</taxon>
        <taxon>Bacillati</taxon>
        <taxon>Actinomycetota</taxon>
        <taxon>Actinomycetes</taxon>
        <taxon>Kitasatosporales</taxon>
        <taxon>Streptomycetaceae</taxon>
        <taxon>Kitasatospora</taxon>
    </lineage>
</organism>
<comment type="caution">
    <text evidence="1">The sequence shown here is derived from an EMBL/GenBank/DDBJ whole genome shotgun (WGS) entry which is preliminary data.</text>
</comment>
<sequence>MLTTADAAWIRQHSWTQGMRETYAEVPEVYTACACRWGASGHCEHGRHNRCHTTGRPVPAAVVCRTDGETPVPGRPALWLTGRDCRWQCPCGCHVPGGL</sequence>
<evidence type="ECO:0000313" key="1">
    <source>
        <dbReference type="EMBL" id="TWE17092.1"/>
    </source>
</evidence>
<keyword evidence="2" id="KW-1185">Reference proteome</keyword>
<evidence type="ECO:0000313" key="2">
    <source>
        <dbReference type="Proteomes" id="UP000318416"/>
    </source>
</evidence>
<dbReference type="Pfam" id="PF19761">
    <property type="entry name" value="DUF6248"/>
    <property type="match status" value="1"/>
</dbReference>
<dbReference type="OrthoDB" id="3255150at2"/>
<protein>
    <submittedName>
        <fullName evidence="1">Uncharacterized protein</fullName>
    </submittedName>
</protein>
<dbReference type="InterPro" id="IPR046215">
    <property type="entry name" value="DUF6248"/>
</dbReference>